<keyword evidence="3" id="KW-1185">Reference proteome</keyword>
<organism evidence="2 3">
    <name type="scientific">Streptomyces canarius</name>
    <dbReference type="NCBI Taxonomy" id="285453"/>
    <lineage>
        <taxon>Bacteria</taxon>
        <taxon>Bacillati</taxon>
        <taxon>Actinomycetota</taxon>
        <taxon>Actinomycetes</taxon>
        <taxon>Kitasatosporales</taxon>
        <taxon>Streptomycetaceae</taxon>
        <taxon>Streptomyces</taxon>
    </lineage>
</organism>
<protein>
    <recommendedName>
        <fullName evidence="4">Integral membrane protein</fullName>
    </recommendedName>
</protein>
<dbReference type="EMBL" id="BMVN01000030">
    <property type="protein sequence ID" value="GHA51478.1"/>
    <property type="molecule type" value="Genomic_DNA"/>
</dbReference>
<proteinExistence type="predicted"/>
<keyword evidence="1" id="KW-1133">Transmembrane helix</keyword>
<keyword evidence="1" id="KW-0472">Membrane</keyword>
<comment type="caution">
    <text evidence="2">The sequence shown here is derived from an EMBL/GenBank/DDBJ whole genome shotgun (WGS) entry which is preliminary data.</text>
</comment>
<feature type="transmembrane region" description="Helical" evidence="1">
    <location>
        <begin position="12"/>
        <end position="35"/>
    </location>
</feature>
<accession>A0ABQ3D102</accession>
<evidence type="ECO:0000313" key="3">
    <source>
        <dbReference type="Proteomes" id="UP000653644"/>
    </source>
</evidence>
<reference evidence="3" key="1">
    <citation type="journal article" date="2019" name="Int. J. Syst. Evol. Microbiol.">
        <title>The Global Catalogue of Microorganisms (GCM) 10K type strain sequencing project: providing services to taxonomists for standard genome sequencing and annotation.</title>
        <authorList>
            <consortium name="The Broad Institute Genomics Platform"/>
            <consortium name="The Broad Institute Genome Sequencing Center for Infectious Disease"/>
            <person name="Wu L."/>
            <person name="Ma J."/>
        </authorList>
    </citation>
    <scope>NUCLEOTIDE SEQUENCE [LARGE SCALE GENOMIC DNA]</scope>
    <source>
        <strain evidence="3">JCM 4733</strain>
    </source>
</reference>
<evidence type="ECO:0000256" key="1">
    <source>
        <dbReference type="SAM" id="Phobius"/>
    </source>
</evidence>
<evidence type="ECO:0000313" key="2">
    <source>
        <dbReference type="EMBL" id="GHA51478.1"/>
    </source>
</evidence>
<gene>
    <name evidence="2" type="ORF">GCM10010345_64950</name>
</gene>
<sequence>MTTSPWDRSRRIAAAASVLSVIAVIAGAVIVALGMGVLDAWWPHTGQAFVVGTRAAPHYPCALIVSLAKAYCQRGSSTTASAERPDVAGAAWRLVPAGAGAAALVASRARSAASQGRR</sequence>
<dbReference type="Proteomes" id="UP000653644">
    <property type="component" value="Unassembled WGS sequence"/>
</dbReference>
<keyword evidence="1" id="KW-0812">Transmembrane</keyword>
<name>A0ABQ3D102_9ACTN</name>
<dbReference type="RefSeq" id="WP_189891863.1">
    <property type="nucleotide sequence ID" value="NZ_BMVN01000030.1"/>
</dbReference>
<evidence type="ECO:0008006" key="4">
    <source>
        <dbReference type="Google" id="ProtNLM"/>
    </source>
</evidence>